<accession>A0A235EYR4</accession>
<dbReference type="OrthoDB" id="9176737at2"/>
<dbReference type="FunFam" id="3.30.565.10:FF:000010">
    <property type="entry name" value="Sensor histidine kinase RcsC"/>
    <property type="match status" value="1"/>
</dbReference>
<dbReference type="GO" id="GO:0000155">
    <property type="term" value="F:phosphorelay sensor kinase activity"/>
    <property type="evidence" value="ECO:0007669"/>
    <property type="project" value="InterPro"/>
</dbReference>
<dbReference type="SUPFAM" id="SSF55785">
    <property type="entry name" value="PYP-like sensor domain (PAS domain)"/>
    <property type="match status" value="4"/>
</dbReference>
<keyword evidence="10 26" id="KW-0418">Kinase</keyword>
<evidence type="ECO:0000259" key="25">
    <source>
        <dbReference type="PROSITE" id="PS50894"/>
    </source>
</evidence>
<dbReference type="InterPro" id="IPR035965">
    <property type="entry name" value="PAS-like_dom_sf"/>
</dbReference>
<dbReference type="Pfam" id="PF08448">
    <property type="entry name" value="PAS_4"/>
    <property type="match status" value="1"/>
</dbReference>
<evidence type="ECO:0000256" key="16">
    <source>
        <dbReference type="ARBA" id="ARBA00070152"/>
    </source>
</evidence>
<evidence type="ECO:0000256" key="2">
    <source>
        <dbReference type="ARBA" id="ARBA00004429"/>
    </source>
</evidence>
<comment type="subcellular location">
    <subcellularLocation>
        <location evidence="2">Cell inner membrane</location>
        <topology evidence="2">Multi-pass membrane protein</topology>
    </subcellularLocation>
</comment>
<dbReference type="SMART" id="SM00073">
    <property type="entry name" value="HPT"/>
    <property type="match status" value="1"/>
</dbReference>
<dbReference type="EMBL" id="NOIH01000012">
    <property type="protein sequence ID" value="OYD53717.1"/>
    <property type="molecule type" value="Genomic_DNA"/>
</dbReference>
<evidence type="ECO:0000256" key="6">
    <source>
        <dbReference type="ARBA" id="ARBA00022553"/>
    </source>
</evidence>
<feature type="region of interest" description="Disordered" evidence="20">
    <location>
        <begin position="768"/>
        <end position="791"/>
    </location>
</feature>
<keyword evidence="12" id="KW-1133">Transmembrane helix</keyword>
<dbReference type="Pfam" id="PF01627">
    <property type="entry name" value="Hpt"/>
    <property type="match status" value="1"/>
</dbReference>
<evidence type="ECO:0000256" key="17">
    <source>
        <dbReference type="PROSITE-ProRule" id="PRU00110"/>
    </source>
</evidence>
<evidence type="ECO:0000256" key="7">
    <source>
        <dbReference type="ARBA" id="ARBA00022679"/>
    </source>
</evidence>
<keyword evidence="9" id="KW-0547">Nucleotide-binding</keyword>
<dbReference type="InterPro" id="IPR036097">
    <property type="entry name" value="HisK_dim/P_sf"/>
</dbReference>
<evidence type="ECO:0000256" key="18">
    <source>
        <dbReference type="PROSITE-ProRule" id="PRU00169"/>
    </source>
</evidence>
<evidence type="ECO:0000259" key="24">
    <source>
        <dbReference type="PROSITE" id="PS50113"/>
    </source>
</evidence>
<dbReference type="CDD" id="cd00082">
    <property type="entry name" value="HisKA"/>
    <property type="match status" value="1"/>
</dbReference>
<dbReference type="SUPFAM" id="SSF52172">
    <property type="entry name" value="CheY-like"/>
    <property type="match status" value="1"/>
</dbReference>
<feature type="domain" description="HPt" evidence="25">
    <location>
        <begin position="957"/>
        <end position="1050"/>
    </location>
</feature>
<dbReference type="AlphaFoldDB" id="A0A235EYR4"/>
<dbReference type="InterPro" id="IPR004358">
    <property type="entry name" value="Sig_transdc_His_kin-like_C"/>
</dbReference>
<feature type="domain" description="PAS" evidence="23">
    <location>
        <begin position="8"/>
        <end position="80"/>
    </location>
</feature>
<dbReference type="Pfam" id="PF13426">
    <property type="entry name" value="PAS_9"/>
    <property type="match status" value="3"/>
</dbReference>
<dbReference type="EC" id="2.7.13.3" evidence="3"/>
<name>A0A235EYR4_9RHOO</name>
<evidence type="ECO:0000256" key="14">
    <source>
        <dbReference type="ARBA" id="ARBA00023136"/>
    </source>
</evidence>
<protein>
    <recommendedName>
        <fullName evidence="16">Virulence sensor protein BvgS</fullName>
        <ecNumber evidence="3">2.7.13.3</ecNumber>
    </recommendedName>
</protein>
<dbReference type="CDD" id="cd00130">
    <property type="entry name" value="PAS"/>
    <property type="match status" value="4"/>
</dbReference>
<dbReference type="PANTHER" id="PTHR43047">
    <property type="entry name" value="TWO-COMPONENT HISTIDINE PROTEIN KINASE"/>
    <property type="match status" value="1"/>
</dbReference>
<dbReference type="InterPro" id="IPR005467">
    <property type="entry name" value="His_kinase_dom"/>
</dbReference>
<dbReference type="GO" id="GO:0005524">
    <property type="term" value="F:ATP binding"/>
    <property type="evidence" value="ECO:0007669"/>
    <property type="project" value="UniProtKB-KW"/>
</dbReference>
<keyword evidence="5" id="KW-0997">Cell inner membrane</keyword>
<keyword evidence="11" id="KW-0067">ATP-binding</keyword>
<dbReference type="NCBIfam" id="TIGR00229">
    <property type="entry name" value="sensory_box"/>
    <property type="match status" value="4"/>
</dbReference>
<keyword evidence="14" id="KW-0472">Membrane</keyword>
<dbReference type="CDD" id="cd16922">
    <property type="entry name" value="HATPase_EvgS-ArcB-TorS-like"/>
    <property type="match status" value="1"/>
</dbReference>
<dbReference type="Gene3D" id="3.40.50.2300">
    <property type="match status" value="1"/>
</dbReference>
<comment type="function">
    <text evidence="15">Member of the two-component regulatory system BvgS/BvgA. Phosphorylates BvgA via a four-step phosphorelay in response to environmental signals.</text>
</comment>
<dbReference type="RefSeq" id="WP_094268503.1">
    <property type="nucleotide sequence ID" value="NZ_NOIH01000012.1"/>
</dbReference>
<feature type="domain" description="PAS" evidence="23">
    <location>
        <begin position="378"/>
        <end position="424"/>
    </location>
</feature>
<evidence type="ECO:0000259" key="21">
    <source>
        <dbReference type="PROSITE" id="PS50109"/>
    </source>
</evidence>
<dbReference type="PROSITE" id="PS50894">
    <property type="entry name" value="HPT"/>
    <property type="match status" value="1"/>
</dbReference>
<dbReference type="SMART" id="SM00091">
    <property type="entry name" value="PAS"/>
    <property type="match status" value="4"/>
</dbReference>
<keyword evidence="27" id="KW-1185">Reference proteome</keyword>
<feature type="coiled-coil region" evidence="19">
    <location>
        <begin position="488"/>
        <end position="526"/>
    </location>
</feature>
<evidence type="ECO:0000256" key="11">
    <source>
        <dbReference type="ARBA" id="ARBA00022840"/>
    </source>
</evidence>
<dbReference type="Pfam" id="PF02518">
    <property type="entry name" value="HATPase_c"/>
    <property type="match status" value="1"/>
</dbReference>
<evidence type="ECO:0000259" key="22">
    <source>
        <dbReference type="PROSITE" id="PS50110"/>
    </source>
</evidence>
<dbReference type="Gene3D" id="3.30.450.20">
    <property type="entry name" value="PAS domain"/>
    <property type="match status" value="4"/>
</dbReference>
<proteinExistence type="predicted"/>
<evidence type="ECO:0000256" key="8">
    <source>
        <dbReference type="ARBA" id="ARBA00022692"/>
    </source>
</evidence>
<feature type="domain" description="Response regulatory" evidence="22">
    <location>
        <begin position="800"/>
        <end position="918"/>
    </location>
</feature>
<keyword evidence="13" id="KW-0902">Two-component regulatory system</keyword>
<evidence type="ECO:0000256" key="4">
    <source>
        <dbReference type="ARBA" id="ARBA00022475"/>
    </source>
</evidence>
<keyword evidence="6 18" id="KW-0597">Phosphoprotein</keyword>
<evidence type="ECO:0000256" key="19">
    <source>
        <dbReference type="SAM" id="Coils"/>
    </source>
</evidence>
<evidence type="ECO:0000256" key="9">
    <source>
        <dbReference type="ARBA" id="ARBA00022741"/>
    </source>
</evidence>
<evidence type="ECO:0000256" key="1">
    <source>
        <dbReference type="ARBA" id="ARBA00000085"/>
    </source>
</evidence>
<keyword evidence="4" id="KW-1003">Cell membrane</keyword>
<keyword evidence="8" id="KW-0812">Transmembrane</keyword>
<dbReference type="InterPro" id="IPR013656">
    <property type="entry name" value="PAS_4"/>
</dbReference>
<dbReference type="SMART" id="SM00388">
    <property type="entry name" value="HisKA"/>
    <property type="match status" value="1"/>
</dbReference>
<comment type="catalytic activity">
    <reaction evidence="1">
        <text>ATP + protein L-histidine = ADP + protein N-phospho-L-histidine.</text>
        <dbReference type="EC" id="2.7.13.3"/>
    </reaction>
</comment>
<dbReference type="SUPFAM" id="SSF47226">
    <property type="entry name" value="Histidine-containing phosphotransfer domain, HPT domain"/>
    <property type="match status" value="1"/>
</dbReference>
<dbReference type="PROSITE" id="PS50113">
    <property type="entry name" value="PAC"/>
    <property type="match status" value="3"/>
</dbReference>
<dbReference type="Gene3D" id="1.10.287.130">
    <property type="match status" value="1"/>
</dbReference>
<comment type="caution">
    <text evidence="26">The sequence shown here is derived from an EMBL/GenBank/DDBJ whole genome shotgun (WGS) entry which is preliminary data.</text>
</comment>
<dbReference type="InterPro" id="IPR008207">
    <property type="entry name" value="Sig_transdc_His_kin_Hpt_dom"/>
</dbReference>
<evidence type="ECO:0000313" key="26">
    <source>
        <dbReference type="EMBL" id="OYD53717.1"/>
    </source>
</evidence>
<dbReference type="PROSITE" id="PS50109">
    <property type="entry name" value="HIS_KIN"/>
    <property type="match status" value="1"/>
</dbReference>
<evidence type="ECO:0000256" key="3">
    <source>
        <dbReference type="ARBA" id="ARBA00012438"/>
    </source>
</evidence>
<dbReference type="PROSITE" id="PS50112">
    <property type="entry name" value="PAS"/>
    <property type="match status" value="2"/>
</dbReference>
<feature type="modified residue" description="Phosphohistidine" evidence="17">
    <location>
        <position position="996"/>
    </location>
</feature>
<dbReference type="SUPFAM" id="SSF55874">
    <property type="entry name" value="ATPase domain of HSP90 chaperone/DNA topoisomerase II/histidine kinase"/>
    <property type="match status" value="1"/>
</dbReference>
<dbReference type="InterPro" id="IPR001789">
    <property type="entry name" value="Sig_transdc_resp-reg_receiver"/>
</dbReference>
<dbReference type="CDD" id="cd17546">
    <property type="entry name" value="REC_hyHK_CKI1_RcsC-like"/>
    <property type="match status" value="1"/>
</dbReference>
<dbReference type="InterPro" id="IPR001610">
    <property type="entry name" value="PAC"/>
</dbReference>
<feature type="domain" description="PAC" evidence="24">
    <location>
        <begin position="209"/>
        <end position="259"/>
    </location>
</feature>
<keyword evidence="19" id="KW-0175">Coiled coil</keyword>
<dbReference type="Pfam" id="PF00512">
    <property type="entry name" value="HisKA"/>
    <property type="match status" value="1"/>
</dbReference>
<dbReference type="PRINTS" id="PR00344">
    <property type="entry name" value="BCTRLSENSOR"/>
</dbReference>
<dbReference type="InterPro" id="IPR011006">
    <property type="entry name" value="CheY-like_superfamily"/>
</dbReference>
<dbReference type="Gene3D" id="3.30.565.10">
    <property type="entry name" value="Histidine kinase-like ATPase, C-terminal domain"/>
    <property type="match status" value="1"/>
</dbReference>
<gene>
    <name evidence="26" type="ORF">CGK74_10840</name>
</gene>
<dbReference type="SMART" id="SM00086">
    <property type="entry name" value="PAC"/>
    <property type="match status" value="4"/>
</dbReference>
<feature type="domain" description="Histidine kinase" evidence="21">
    <location>
        <begin position="540"/>
        <end position="761"/>
    </location>
</feature>
<sequence length="1052" mass="117097">MEAKPPNDGTELDFFIRSAPFAIIEWDRDLRVRRWSQGAESLFGWREDEVRGRRPDEWAFFHKDDLRSAKHAVGELLAGRAERNEALGRNFARNGNLVYTEWRNFIRRDPAGRAVSILSYINDLTRQYQAEHASERGSGRYQGIFANCHAIMLILDPHTGRIVDANPAAETFYGWPRAKLLAMRVGDINILSEQELRIELEAARTARRSHFEFRHRRADGSIRDVEVYSGPTEDQGRALLFSIIHDVTERKRAETVMRRWERFFRLSHLGIAMHEVAGNTFIDVNEAYAEQHGYTADELRGTRVMALYPPEERALLPARLAEADRVGNVSFESVHFRKDGSRIPLYIGMTALQDDSGKTVARFVFTLDISARKAAEEKLRKLSRAVEESPESIVITNTNGEIEYVNQSFVEKTGYTLEEVLGKNPRILQSGLTPPETYRDMWATLTCSETWRGELHNRHRDGRILLERVTITPIHDDDDGRTTHYVAVKEDITEKRRMEEELLRHREQLESLVESRTAELQRALEAAKVASRAKDEFLATMSHEIRTPMNGVTGVLDVLAHQGLSADQAELVAIMRESASTLLRLIDDILDFSRIESGQLQLEIAPVSVRGLMANIEQSLAALARKTAVQLSTHIGEGIPEIVQTDELRLRQVLTNLLSNAIKFSSGLERTGRAELRAEAPMPGVIRFMVTDNGIGIAPEVFEKIFQPFSQAEMSTTRRFGGTGLGLSISSRLVQLLRGRIDLKSIPGRGSRFVVTLPTAGTGAVSAATTLPPSSGALPMPAAPSADRGETGAGNALRGHILLAEDNAINRRVIERQLALLGLQCDMAENGREALERWRQGDYTLLLTDLHMPEMDGYELTAHIRREESSGGKRLPIIAVTANAMRGEDRRCLDAGMDDFIAKPVQLEVLRRVLQRWAPADSKPVMPQAAKATAAEVPEPALALLDPRVLARLIGDDEAMIGEFLTEYRSSLLDSARQMQAARAAGDWKGVGEIAHRLKSASRSVGALQLGELCAALEAAGRANRPEDAERLMQGFGTAVDAVSSAIEARHG</sequence>
<dbReference type="FunFam" id="1.10.287.130:FF:000004">
    <property type="entry name" value="Ethylene receptor 1"/>
    <property type="match status" value="1"/>
</dbReference>
<dbReference type="SMART" id="SM00387">
    <property type="entry name" value="HATPase_c"/>
    <property type="match status" value="1"/>
</dbReference>
<dbReference type="PROSITE" id="PS50110">
    <property type="entry name" value="RESPONSE_REGULATORY"/>
    <property type="match status" value="1"/>
</dbReference>
<evidence type="ECO:0000256" key="5">
    <source>
        <dbReference type="ARBA" id="ARBA00022519"/>
    </source>
</evidence>
<evidence type="ECO:0000259" key="23">
    <source>
        <dbReference type="PROSITE" id="PS50112"/>
    </source>
</evidence>
<keyword evidence="7" id="KW-0808">Transferase</keyword>
<dbReference type="InterPro" id="IPR003594">
    <property type="entry name" value="HATPase_dom"/>
</dbReference>
<reference evidence="26 27" key="1">
    <citation type="submission" date="2017-07" db="EMBL/GenBank/DDBJ databases">
        <title>Thauera sp. KNDSS-Mac4 genome sequence and assembly.</title>
        <authorList>
            <person name="Mayilraj S."/>
        </authorList>
    </citation>
    <scope>NUCLEOTIDE SEQUENCE [LARGE SCALE GENOMIC DNA]</scope>
    <source>
        <strain evidence="26 27">KNDSS-Mac4</strain>
    </source>
</reference>
<dbReference type="SUPFAM" id="SSF47384">
    <property type="entry name" value="Homodimeric domain of signal transducing histidine kinase"/>
    <property type="match status" value="1"/>
</dbReference>
<feature type="domain" description="PAC" evidence="24">
    <location>
        <begin position="449"/>
        <end position="504"/>
    </location>
</feature>
<dbReference type="InterPro" id="IPR000700">
    <property type="entry name" value="PAS-assoc_C"/>
</dbReference>
<dbReference type="InterPro" id="IPR003661">
    <property type="entry name" value="HisK_dim/P_dom"/>
</dbReference>
<evidence type="ECO:0000313" key="27">
    <source>
        <dbReference type="Proteomes" id="UP000215181"/>
    </source>
</evidence>
<dbReference type="GO" id="GO:0005886">
    <property type="term" value="C:plasma membrane"/>
    <property type="evidence" value="ECO:0007669"/>
    <property type="project" value="UniProtKB-SubCell"/>
</dbReference>
<evidence type="ECO:0000256" key="20">
    <source>
        <dbReference type="SAM" id="MobiDB-lite"/>
    </source>
</evidence>
<evidence type="ECO:0000256" key="12">
    <source>
        <dbReference type="ARBA" id="ARBA00022989"/>
    </source>
</evidence>
<dbReference type="Pfam" id="PF00072">
    <property type="entry name" value="Response_reg"/>
    <property type="match status" value="1"/>
</dbReference>
<dbReference type="InterPro" id="IPR036641">
    <property type="entry name" value="HPT_dom_sf"/>
</dbReference>
<feature type="modified residue" description="4-aspartylphosphate" evidence="18">
    <location>
        <position position="849"/>
    </location>
</feature>
<organism evidence="26 27">
    <name type="scientific">Thauera propionica</name>
    <dbReference type="NCBI Taxonomy" id="2019431"/>
    <lineage>
        <taxon>Bacteria</taxon>
        <taxon>Pseudomonadati</taxon>
        <taxon>Pseudomonadota</taxon>
        <taxon>Betaproteobacteria</taxon>
        <taxon>Rhodocyclales</taxon>
        <taxon>Zoogloeaceae</taxon>
        <taxon>Thauera</taxon>
    </lineage>
</organism>
<evidence type="ECO:0000256" key="10">
    <source>
        <dbReference type="ARBA" id="ARBA00022777"/>
    </source>
</evidence>
<dbReference type="InterPro" id="IPR036890">
    <property type="entry name" value="HATPase_C_sf"/>
</dbReference>
<dbReference type="Proteomes" id="UP000215181">
    <property type="component" value="Unassembled WGS sequence"/>
</dbReference>
<evidence type="ECO:0000256" key="13">
    <source>
        <dbReference type="ARBA" id="ARBA00023012"/>
    </source>
</evidence>
<evidence type="ECO:0000256" key="15">
    <source>
        <dbReference type="ARBA" id="ARBA00058004"/>
    </source>
</evidence>
<feature type="domain" description="PAC" evidence="24">
    <location>
        <begin position="329"/>
        <end position="381"/>
    </location>
</feature>
<dbReference type="PANTHER" id="PTHR43047:SF64">
    <property type="entry name" value="HISTIDINE KINASE CONTAINING CHEY-HOMOLOGOUS RECEIVER DOMAIN AND PAS DOMAIN-RELATED"/>
    <property type="match status" value="1"/>
</dbReference>
<dbReference type="InterPro" id="IPR000014">
    <property type="entry name" value="PAS"/>
</dbReference>
<dbReference type="Gene3D" id="1.20.120.160">
    <property type="entry name" value="HPT domain"/>
    <property type="match status" value="1"/>
</dbReference>
<dbReference type="SMART" id="SM00448">
    <property type="entry name" value="REC"/>
    <property type="match status" value="1"/>
</dbReference>